<dbReference type="SUPFAM" id="SSF53474">
    <property type="entry name" value="alpha/beta-Hydrolases"/>
    <property type="match status" value="1"/>
</dbReference>
<dbReference type="EMBL" id="JBHFQA010000023">
    <property type="protein sequence ID" value="KAL2078238.1"/>
    <property type="molecule type" value="Genomic_DNA"/>
</dbReference>
<evidence type="ECO:0000313" key="6">
    <source>
        <dbReference type="Proteomes" id="UP001591681"/>
    </source>
</evidence>
<keyword evidence="6" id="KW-1185">Reference proteome</keyword>
<evidence type="ECO:0000259" key="4">
    <source>
        <dbReference type="Pfam" id="PF08840"/>
    </source>
</evidence>
<feature type="domain" description="Acyl-CoA thioester hydrolase/bile acid-CoA amino acid N-acetyltransferase" evidence="3">
    <location>
        <begin position="18"/>
        <end position="140"/>
    </location>
</feature>
<evidence type="ECO:0000256" key="1">
    <source>
        <dbReference type="ARBA" id="ARBA00006538"/>
    </source>
</evidence>
<dbReference type="InterPro" id="IPR014940">
    <property type="entry name" value="BAAT_C"/>
</dbReference>
<dbReference type="InterPro" id="IPR006862">
    <property type="entry name" value="Thio_Ohase/aa_AcTrfase"/>
</dbReference>
<dbReference type="PANTHER" id="PTHR10824">
    <property type="entry name" value="ACYL-COENZYME A THIOESTERASE-RELATED"/>
    <property type="match status" value="1"/>
</dbReference>
<reference evidence="5 6" key="1">
    <citation type="submission" date="2024-09" db="EMBL/GenBank/DDBJ databases">
        <title>A chromosome-level genome assembly of Gray's grenadier anchovy, Coilia grayii.</title>
        <authorList>
            <person name="Fu Z."/>
        </authorList>
    </citation>
    <scope>NUCLEOTIDE SEQUENCE [LARGE SCALE GENOMIC DNA]</scope>
    <source>
        <strain evidence="5">G4</strain>
        <tissue evidence="5">Muscle</tissue>
    </source>
</reference>
<dbReference type="Gene3D" id="2.60.40.2240">
    <property type="entry name" value="Acyl-CoA thioester hydrolase/BAAT N-terminal domain"/>
    <property type="match status" value="1"/>
</dbReference>
<feature type="active site" description="Charge relay system" evidence="2">
    <location>
        <position position="243"/>
    </location>
</feature>
<evidence type="ECO:0000259" key="3">
    <source>
        <dbReference type="Pfam" id="PF04775"/>
    </source>
</evidence>
<comment type="caution">
    <text evidence="5">The sequence shown here is derived from an EMBL/GenBank/DDBJ whole genome shotgun (WGS) entry which is preliminary data.</text>
</comment>
<comment type="similarity">
    <text evidence="1">Belongs to the C/M/P thioester hydrolase family.</text>
</comment>
<evidence type="ECO:0000313" key="5">
    <source>
        <dbReference type="EMBL" id="KAL2078238.1"/>
    </source>
</evidence>
<proteinExistence type="inferred from homology"/>
<feature type="active site" description="Charge relay system" evidence="2">
    <location>
        <position position="337"/>
    </location>
</feature>
<dbReference type="PANTHER" id="PTHR10824:SF17">
    <property type="entry name" value="ACYL-COENZYME A THIOESTERASE 6"/>
    <property type="match status" value="1"/>
</dbReference>
<accession>A0ABD1ITC0</accession>
<dbReference type="InterPro" id="IPR029058">
    <property type="entry name" value="AB_hydrolase_fold"/>
</dbReference>
<dbReference type="Proteomes" id="UP001591681">
    <property type="component" value="Unassembled WGS sequence"/>
</dbReference>
<gene>
    <name evidence="5" type="ORF">ACEWY4_025923</name>
</gene>
<feature type="active site" description="Charge relay system" evidence="2">
    <location>
        <position position="371"/>
    </location>
</feature>
<dbReference type="AlphaFoldDB" id="A0ABD1ITC0"/>
<dbReference type="Pfam" id="PF04775">
    <property type="entry name" value="Bile_Hydr_Trans"/>
    <property type="match status" value="1"/>
</dbReference>
<dbReference type="Pfam" id="PF08840">
    <property type="entry name" value="BAAT_C"/>
    <property type="match status" value="1"/>
</dbReference>
<name>A0ABD1ITC0_9TELE</name>
<dbReference type="PIRSF" id="PIRSF016521">
    <property type="entry name" value="Acyl-CoA_hydro"/>
    <property type="match status" value="1"/>
</dbReference>
<sequence>MSVSGVSVQILHVCGYFDKPLQVIVRGLCPKQTVTLLAEVKDDKGTIFQSSAVHQATEKGEVDTNRSPSLDGTYTGVEPMGLLWSLTPLTPHNKFTWWDASRPLSVDMKVVSHDRPEDVLAKVTRQRHFMKEGVQRCVVTDGRIRGTLFIPPGPGPFPGIVDLYTLGGGLSEPRASLMANKGFVVLALAFYRYKDLPKKVDQLDLEYFEEGVRFLQRQPKKRTSWLSVFFKVKDCGVGVISISKSGDLALSMATYLPEVRAAVSINGCCFNTLFPLKYKGTIIAALLPDLQKVITTKQGLLDISQAMPCPMAKENLASAIPIERADCHFMFVASEDDKNWDSVLYAELASQRLRDHGKRNFEVVRYPKAGHFLDVPHMPFYPSGVHAAVGKVVVFGGEAKANAYAQVDLWGRVQEFFRKHLTRGEPQCKAML</sequence>
<protein>
    <submittedName>
        <fullName evidence="5">Uncharacterized protein</fullName>
    </submittedName>
</protein>
<dbReference type="Gene3D" id="3.40.50.1820">
    <property type="entry name" value="alpha/beta hydrolase"/>
    <property type="match status" value="1"/>
</dbReference>
<evidence type="ECO:0000256" key="2">
    <source>
        <dbReference type="PIRSR" id="PIRSR016521-1"/>
    </source>
</evidence>
<feature type="domain" description="BAAT/Acyl-CoA thioester hydrolase C-terminal" evidence="4">
    <location>
        <begin position="204"/>
        <end position="422"/>
    </location>
</feature>
<dbReference type="InterPro" id="IPR016662">
    <property type="entry name" value="Acyl-CoA_thioEstase_long-chain"/>
</dbReference>
<organism evidence="5 6">
    <name type="scientific">Coilia grayii</name>
    <name type="common">Gray's grenadier anchovy</name>
    <dbReference type="NCBI Taxonomy" id="363190"/>
    <lineage>
        <taxon>Eukaryota</taxon>
        <taxon>Metazoa</taxon>
        <taxon>Chordata</taxon>
        <taxon>Craniata</taxon>
        <taxon>Vertebrata</taxon>
        <taxon>Euteleostomi</taxon>
        <taxon>Actinopterygii</taxon>
        <taxon>Neopterygii</taxon>
        <taxon>Teleostei</taxon>
        <taxon>Clupei</taxon>
        <taxon>Clupeiformes</taxon>
        <taxon>Clupeoidei</taxon>
        <taxon>Engraulidae</taxon>
        <taxon>Coilinae</taxon>
        <taxon>Coilia</taxon>
    </lineage>
</organism>
<dbReference type="InterPro" id="IPR042490">
    <property type="entry name" value="Thio_Ohase/BAAT_N"/>
</dbReference>
<dbReference type="FunFam" id="3.40.50.1820:FF:000024">
    <property type="entry name" value="acyl-coenzyme A thioesterase 4"/>
    <property type="match status" value="1"/>
</dbReference>